<dbReference type="AlphaFoldDB" id="A0A4P9Z5E8"/>
<evidence type="ECO:0000313" key="3">
    <source>
        <dbReference type="EMBL" id="RKP27312.1"/>
    </source>
</evidence>
<dbReference type="EMBL" id="KZ989230">
    <property type="protein sequence ID" value="RKP27312.1"/>
    <property type="molecule type" value="Genomic_DNA"/>
</dbReference>
<proteinExistence type="predicted"/>
<dbReference type="Proteomes" id="UP000278143">
    <property type="component" value="Unassembled WGS sequence"/>
</dbReference>
<name>A0A4P9Z5E8_9FUNG</name>
<evidence type="ECO:0000313" key="4">
    <source>
        <dbReference type="Proteomes" id="UP000278143"/>
    </source>
</evidence>
<feature type="region of interest" description="Disordered" evidence="1">
    <location>
        <begin position="1"/>
        <end position="21"/>
    </location>
</feature>
<feature type="compositionally biased region" description="Polar residues" evidence="1">
    <location>
        <begin position="8"/>
        <end position="21"/>
    </location>
</feature>
<dbReference type="InterPro" id="IPR014876">
    <property type="entry name" value="DEK_C"/>
</dbReference>
<dbReference type="OrthoDB" id="370884at2759"/>
<dbReference type="SUPFAM" id="SSF109715">
    <property type="entry name" value="DEK C-terminal domain"/>
    <property type="match status" value="1"/>
</dbReference>
<dbReference type="Gene3D" id="1.10.10.60">
    <property type="entry name" value="Homeodomain-like"/>
    <property type="match status" value="1"/>
</dbReference>
<organism evidence="3 4">
    <name type="scientific">Syncephalis pseudoplumigaleata</name>
    <dbReference type="NCBI Taxonomy" id="1712513"/>
    <lineage>
        <taxon>Eukaryota</taxon>
        <taxon>Fungi</taxon>
        <taxon>Fungi incertae sedis</taxon>
        <taxon>Zoopagomycota</taxon>
        <taxon>Zoopagomycotina</taxon>
        <taxon>Zoopagomycetes</taxon>
        <taxon>Zoopagales</taxon>
        <taxon>Piptocephalidaceae</taxon>
        <taxon>Syncephalis</taxon>
    </lineage>
</organism>
<keyword evidence="4" id="KW-1185">Reference proteome</keyword>
<accession>A0A4P9Z5E8</accession>
<reference evidence="4" key="1">
    <citation type="journal article" date="2018" name="Nat. Microbiol.">
        <title>Leveraging single-cell genomics to expand the fungal tree of life.</title>
        <authorList>
            <person name="Ahrendt S.R."/>
            <person name="Quandt C.A."/>
            <person name="Ciobanu D."/>
            <person name="Clum A."/>
            <person name="Salamov A."/>
            <person name="Andreopoulos B."/>
            <person name="Cheng J.F."/>
            <person name="Woyke T."/>
            <person name="Pelin A."/>
            <person name="Henrissat B."/>
            <person name="Reynolds N.K."/>
            <person name="Benny G.L."/>
            <person name="Smith M.E."/>
            <person name="James T.Y."/>
            <person name="Grigoriev I.V."/>
        </authorList>
    </citation>
    <scope>NUCLEOTIDE SEQUENCE [LARGE SCALE GENOMIC DNA]</scope>
    <source>
        <strain evidence="4">Benny S71-1</strain>
    </source>
</reference>
<dbReference type="Pfam" id="PF08766">
    <property type="entry name" value="DEK_C"/>
    <property type="match status" value="1"/>
</dbReference>
<evidence type="ECO:0000256" key="1">
    <source>
        <dbReference type="SAM" id="MobiDB-lite"/>
    </source>
</evidence>
<gene>
    <name evidence="3" type="ORF">SYNPS1DRAFT_27031</name>
</gene>
<sequence>MGMEQSYHRQSSYSIVKTGMTTTDRRASQALTVDSTMMGGNFSQEMYASQQQQQQQGFSSGNGNNTYGRPVSVAYSNYAAGVGAAPSVGAPSVIMDFDGNNNNHGGMYPSDVQILGEIRRILSTADLMTVTKKQVRDELSAFFGVDMMAKKDYINHCIEQILQGKL</sequence>
<feature type="domain" description="DEK-C" evidence="2">
    <location>
        <begin position="108"/>
        <end position="163"/>
    </location>
</feature>
<evidence type="ECO:0000259" key="2">
    <source>
        <dbReference type="PROSITE" id="PS51998"/>
    </source>
</evidence>
<dbReference type="PROSITE" id="PS51998">
    <property type="entry name" value="DEK_C"/>
    <property type="match status" value="1"/>
</dbReference>
<protein>
    <submittedName>
        <fullName evidence="3">DEK C terminal domain-containing protein</fullName>
    </submittedName>
</protein>